<name>A0AAD4GMK2_BOLED</name>
<dbReference type="InterPro" id="IPR036864">
    <property type="entry name" value="Zn2-C6_fun-type_DNA-bd_sf"/>
</dbReference>
<comment type="subcellular location">
    <subcellularLocation>
        <location evidence="1">Nucleus</location>
    </subcellularLocation>
</comment>
<dbReference type="AlphaFoldDB" id="A0AAD4GMK2"/>
<dbReference type="CDD" id="cd00067">
    <property type="entry name" value="GAL4"/>
    <property type="match status" value="1"/>
</dbReference>
<evidence type="ECO:0000313" key="10">
    <source>
        <dbReference type="Proteomes" id="UP001194468"/>
    </source>
</evidence>
<feature type="compositionally biased region" description="Polar residues" evidence="6">
    <location>
        <begin position="1"/>
        <end position="12"/>
    </location>
</feature>
<dbReference type="GO" id="GO:0005634">
    <property type="term" value="C:nucleus"/>
    <property type="evidence" value="ECO:0007669"/>
    <property type="project" value="UniProtKB-SubCell"/>
</dbReference>
<dbReference type="Proteomes" id="UP001194468">
    <property type="component" value="Unassembled WGS sequence"/>
</dbReference>
<dbReference type="SMART" id="SM00066">
    <property type="entry name" value="GAL4"/>
    <property type="match status" value="1"/>
</dbReference>
<dbReference type="PROSITE" id="PS50073">
    <property type="entry name" value="COPPER_FIST_2"/>
    <property type="match status" value="1"/>
</dbReference>
<dbReference type="PROSITE" id="PS50048">
    <property type="entry name" value="ZN2_CY6_FUNGAL_2"/>
    <property type="match status" value="1"/>
</dbReference>
<dbReference type="PANTHER" id="PTHR47338:SF29">
    <property type="entry name" value="ZN(2)-C6 FUNGAL-TYPE DOMAIN-CONTAINING PROTEIN"/>
    <property type="match status" value="1"/>
</dbReference>
<feature type="domain" description="Copper-fist" evidence="8">
    <location>
        <begin position="41"/>
        <end position="87"/>
    </location>
</feature>
<dbReference type="PANTHER" id="PTHR47338">
    <property type="entry name" value="ZN(II)2CYS6 TRANSCRIPTION FACTOR (EUROFUNG)-RELATED"/>
    <property type="match status" value="1"/>
</dbReference>
<dbReference type="EMBL" id="WHUW01000001">
    <property type="protein sequence ID" value="KAF8452903.1"/>
    <property type="molecule type" value="Genomic_DNA"/>
</dbReference>
<comment type="caution">
    <text evidence="9">The sequence shown here is derived from an EMBL/GenBank/DDBJ whole genome shotgun (WGS) entry which is preliminary data.</text>
</comment>
<dbReference type="Pfam" id="PF00172">
    <property type="entry name" value="Zn_clus"/>
    <property type="match status" value="1"/>
</dbReference>
<dbReference type="Pfam" id="PF04082">
    <property type="entry name" value="Fungal_trans"/>
    <property type="match status" value="1"/>
</dbReference>
<proteinExistence type="predicted"/>
<evidence type="ECO:0000256" key="3">
    <source>
        <dbReference type="ARBA" id="ARBA00023015"/>
    </source>
</evidence>
<dbReference type="PROSITE" id="PS00463">
    <property type="entry name" value="ZN2_CY6_FUNGAL_1"/>
    <property type="match status" value="1"/>
</dbReference>
<evidence type="ECO:0008006" key="11">
    <source>
        <dbReference type="Google" id="ProtNLM"/>
    </source>
</evidence>
<dbReference type="GO" id="GO:0008270">
    <property type="term" value="F:zinc ion binding"/>
    <property type="evidence" value="ECO:0007669"/>
    <property type="project" value="InterPro"/>
</dbReference>
<keyword evidence="4" id="KW-0804">Transcription</keyword>
<protein>
    <recommendedName>
        <fullName evidence="11">Zn(2)-C6 fungal-type domain-containing protein</fullName>
    </recommendedName>
</protein>
<gene>
    <name evidence="9" type="ORF">L210DRAFT_3519938</name>
</gene>
<dbReference type="GO" id="GO:0005507">
    <property type="term" value="F:copper ion binding"/>
    <property type="evidence" value="ECO:0007669"/>
    <property type="project" value="InterPro"/>
</dbReference>
<evidence type="ECO:0000256" key="4">
    <source>
        <dbReference type="ARBA" id="ARBA00023163"/>
    </source>
</evidence>
<reference evidence="9" key="2">
    <citation type="journal article" date="2020" name="Nat. Commun.">
        <title>Large-scale genome sequencing of mycorrhizal fungi provides insights into the early evolution of symbiotic traits.</title>
        <authorList>
            <person name="Miyauchi S."/>
            <person name="Kiss E."/>
            <person name="Kuo A."/>
            <person name="Drula E."/>
            <person name="Kohler A."/>
            <person name="Sanchez-Garcia M."/>
            <person name="Morin E."/>
            <person name="Andreopoulos B."/>
            <person name="Barry K.W."/>
            <person name="Bonito G."/>
            <person name="Buee M."/>
            <person name="Carver A."/>
            <person name="Chen C."/>
            <person name="Cichocki N."/>
            <person name="Clum A."/>
            <person name="Culley D."/>
            <person name="Crous P.W."/>
            <person name="Fauchery L."/>
            <person name="Girlanda M."/>
            <person name="Hayes R.D."/>
            <person name="Keri Z."/>
            <person name="LaButti K."/>
            <person name="Lipzen A."/>
            <person name="Lombard V."/>
            <person name="Magnuson J."/>
            <person name="Maillard F."/>
            <person name="Murat C."/>
            <person name="Nolan M."/>
            <person name="Ohm R.A."/>
            <person name="Pangilinan J."/>
            <person name="Pereira M.F."/>
            <person name="Perotto S."/>
            <person name="Peter M."/>
            <person name="Pfister S."/>
            <person name="Riley R."/>
            <person name="Sitrit Y."/>
            <person name="Stielow J.B."/>
            <person name="Szollosi G."/>
            <person name="Zifcakova L."/>
            <person name="Stursova M."/>
            <person name="Spatafora J.W."/>
            <person name="Tedersoo L."/>
            <person name="Vaario L.M."/>
            <person name="Yamada A."/>
            <person name="Yan M."/>
            <person name="Wang P."/>
            <person name="Xu J."/>
            <person name="Bruns T."/>
            <person name="Baldrian P."/>
            <person name="Vilgalys R."/>
            <person name="Dunand C."/>
            <person name="Henrissat B."/>
            <person name="Grigoriev I.V."/>
            <person name="Hibbett D."/>
            <person name="Nagy L.G."/>
            <person name="Martin F.M."/>
        </authorList>
    </citation>
    <scope>NUCLEOTIDE SEQUENCE</scope>
    <source>
        <strain evidence="9">BED1</strain>
    </source>
</reference>
<dbReference type="InterPro" id="IPR001138">
    <property type="entry name" value="Zn2Cys6_DnaBD"/>
</dbReference>
<dbReference type="InterPro" id="IPR050815">
    <property type="entry name" value="TF_fung"/>
</dbReference>
<accession>A0AAD4GMK2</accession>
<feature type="region of interest" description="Disordered" evidence="6">
    <location>
        <begin position="1"/>
        <end position="25"/>
    </location>
</feature>
<reference evidence="9" key="1">
    <citation type="submission" date="2019-10" db="EMBL/GenBank/DDBJ databases">
        <authorList>
            <consortium name="DOE Joint Genome Institute"/>
            <person name="Kuo A."/>
            <person name="Miyauchi S."/>
            <person name="Kiss E."/>
            <person name="Drula E."/>
            <person name="Kohler A."/>
            <person name="Sanchez-Garcia M."/>
            <person name="Andreopoulos B."/>
            <person name="Barry K.W."/>
            <person name="Bonito G."/>
            <person name="Buee M."/>
            <person name="Carver A."/>
            <person name="Chen C."/>
            <person name="Cichocki N."/>
            <person name="Clum A."/>
            <person name="Culley D."/>
            <person name="Crous P.W."/>
            <person name="Fauchery L."/>
            <person name="Girlanda M."/>
            <person name="Hayes R."/>
            <person name="Keri Z."/>
            <person name="LaButti K."/>
            <person name="Lipzen A."/>
            <person name="Lombard V."/>
            <person name="Magnuson J."/>
            <person name="Maillard F."/>
            <person name="Morin E."/>
            <person name="Murat C."/>
            <person name="Nolan M."/>
            <person name="Ohm R."/>
            <person name="Pangilinan J."/>
            <person name="Pereira M."/>
            <person name="Perotto S."/>
            <person name="Peter M."/>
            <person name="Riley R."/>
            <person name="Sitrit Y."/>
            <person name="Stielow B."/>
            <person name="Szollosi G."/>
            <person name="Zifcakova L."/>
            <person name="Stursova M."/>
            <person name="Spatafora J.W."/>
            <person name="Tedersoo L."/>
            <person name="Vaario L.-M."/>
            <person name="Yamada A."/>
            <person name="Yan M."/>
            <person name="Wang P."/>
            <person name="Xu J."/>
            <person name="Bruns T."/>
            <person name="Baldrian P."/>
            <person name="Vilgalys R."/>
            <person name="Henrissat B."/>
            <person name="Grigoriev I.V."/>
            <person name="Hibbett D."/>
            <person name="Nagy L.G."/>
            <person name="Martin F.M."/>
        </authorList>
    </citation>
    <scope>NUCLEOTIDE SEQUENCE</scope>
    <source>
        <strain evidence="9">BED1</strain>
    </source>
</reference>
<evidence type="ECO:0000256" key="2">
    <source>
        <dbReference type="ARBA" id="ARBA00022723"/>
    </source>
</evidence>
<evidence type="ECO:0000313" key="9">
    <source>
        <dbReference type="EMBL" id="KAF8452903.1"/>
    </source>
</evidence>
<dbReference type="SUPFAM" id="SSF57701">
    <property type="entry name" value="Zn2/Cys6 DNA-binding domain"/>
    <property type="match status" value="1"/>
</dbReference>
<feature type="domain" description="Zn(2)-C6 fungal-type" evidence="7">
    <location>
        <begin position="29"/>
        <end position="61"/>
    </location>
</feature>
<dbReference type="InterPro" id="IPR001083">
    <property type="entry name" value="Cu_fist_DNA-bd_dom"/>
</dbReference>
<keyword evidence="3" id="KW-0805">Transcription regulation</keyword>
<dbReference type="CDD" id="cd12148">
    <property type="entry name" value="fungal_TF_MHR"/>
    <property type="match status" value="1"/>
</dbReference>
<dbReference type="GO" id="GO:0006351">
    <property type="term" value="P:DNA-templated transcription"/>
    <property type="evidence" value="ECO:0007669"/>
    <property type="project" value="InterPro"/>
</dbReference>
<dbReference type="InterPro" id="IPR007219">
    <property type="entry name" value="XnlR_reg_dom"/>
</dbReference>
<keyword evidence="5" id="KW-0539">Nucleus</keyword>
<sequence>MNSNTNANIDHQSSTSPPTSPSHLQRGKACLSCRRRKMKCDGTKPVCTPCLRGERAEDCEYTDGQRRPRMLTLEEDIVRLRTRVQELENPGDVIPGVELHAPYAVAGPSMTRSTSMGHAQHAPVPVAYHQAGSSRSHAIPRADPVRVDSEAAANVIRALSVIAPYAAEIGLFLNLDRLRVQGAHILPALQRALTLWSVHITSTSQENHAQTLQRTEALTSNLLAQAQTQLASALSIVDSEPDPAIFLHVIQTGVLLAYYMQRIGQVVGARYYASGTWALAMMLKLHQSPYLSLGSGGGGSPSLGRSGLRDPTHGSTIPCPFAFAGCATLAPAVDGIEAEERVRAFWTVYALDRWFSALGQGSSQPLIMDENAMTVPWPDIGAMNEARNVARHLLNNPSPDFMRDSPSAMHAKASVLLGEAVAVAASIAGDHAIGQSPAFRVRFGTLDTLLQRCMNAAMMVATGPRSQTQAQTQALVTVHLIALAHVTLHRPFISTPYGSYQRRCAEAAFGVVQALDHMGEVGVGVGSASPLYAIVWTALCLALHDDIHALRARQGADPSRRREEREMLGVIRKLASLLCTVSQHSPGRFFAIKIEAVLPILESIAL</sequence>
<organism evidence="9 10">
    <name type="scientific">Boletus edulis BED1</name>
    <dbReference type="NCBI Taxonomy" id="1328754"/>
    <lineage>
        <taxon>Eukaryota</taxon>
        <taxon>Fungi</taxon>
        <taxon>Dikarya</taxon>
        <taxon>Basidiomycota</taxon>
        <taxon>Agaricomycotina</taxon>
        <taxon>Agaricomycetes</taxon>
        <taxon>Agaricomycetidae</taxon>
        <taxon>Boletales</taxon>
        <taxon>Boletineae</taxon>
        <taxon>Boletaceae</taxon>
        <taxon>Boletoideae</taxon>
        <taxon>Boletus</taxon>
    </lineage>
</organism>
<dbReference type="GO" id="GO:0000981">
    <property type="term" value="F:DNA-binding transcription factor activity, RNA polymerase II-specific"/>
    <property type="evidence" value="ECO:0007669"/>
    <property type="project" value="InterPro"/>
</dbReference>
<evidence type="ECO:0000256" key="1">
    <source>
        <dbReference type="ARBA" id="ARBA00004123"/>
    </source>
</evidence>
<evidence type="ECO:0000256" key="5">
    <source>
        <dbReference type="ARBA" id="ARBA00023242"/>
    </source>
</evidence>
<keyword evidence="10" id="KW-1185">Reference proteome</keyword>
<keyword evidence="2" id="KW-0479">Metal-binding</keyword>
<evidence type="ECO:0000259" key="7">
    <source>
        <dbReference type="PROSITE" id="PS50048"/>
    </source>
</evidence>
<dbReference type="Gene3D" id="4.10.240.10">
    <property type="entry name" value="Zn(2)-C6 fungal-type DNA-binding domain"/>
    <property type="match status" value="1"/>
</dbReference>
<dbReference type="GO" id="GO:0003677">
    <property type="term" value="F:DNA binding"/>
    <property type="evidence" value="ECO:0007669"/>
    <property type="project" value="InterPro"/>
</dbReference>
<evidence type="ECO:0000259" key="8">
    <source>
        <dbReference type="PROSITE" id="PS50073"/>
    </source>
</evidence>
<evidence type="ECO:0000256" key="6">
    <source>
        <dbReference type="SAM" id="MobiDB-lite"/>
    </source>
</evidence>